<evidence type="ECO:0000256" key="1">
    <source>
        <dbReference type="ARBA" id="ARBA00023125"/>
    </source>
</evidence>
<dbReference type="CDD" id="cd00093">
    <property type="entry name" value="HTH_XRE"/>
    <property type="match status" value="1"/>
</dbReference>
<feature type="domain" description="HTH cro/C1-type" evidence="3">
    <location>
        <begin position="36"/>
        <end position="90"/>
    </location>
</feature>
<evidence type="ECO:0000313" key="5">
    <source>
        <dbReference type="Proteomes" id="UP001245184"/>
    </source>
</evidence>
<reference evidence="4 5" key="1">
    <citation type="submission" date="2023-08" db="EMBL/GenBank/DDBJ databases">
        <title>Genome sequencing of plant associated microbes to promote plant fitness in Sorghum bicolor and Oryza sativa.</title>
        <authorList>
            <person name="Coleman-Derr D."/>
        </authorList>
    </citation>
    <scope>NUCLEOTIDE SEQUENCE [LARGE SCALE GENOMIC DNA]</scope>
    <source>
        <strain evidence="4 5">SLBN-33</strain>
    </source>
</reference>
<dbReference type="InterPro" id="IPR013096">
    <property type="entry name" value="Cupin_2"/>
</dbReference>
<evidence type="ECO:0000259" key="3">
    <source>
        <dbReference type="PROSITE" id="PS50943"/>
    </source>
</evidence>
<dbReference type="Pfam" id="PF01381">
    <property type="entry name" value="HTH_3"/>
    <property type="match status" value="1"/>
</dbReference>
<dbReference type="InterPro" id="IPR001387">
    <property type="entry name" value="Cro/C1-type_HTH"/>
</dbReference>
<dbReference type="Proteomes" id="UP001245184">
    <property type="component" value="Unassembled WGS sequence"/>
</dbReference>
<proteinExistence type="predicted"/>
<organism evidence="4 5">
    <name type="scientific">Paraburkholderia graminis</name>
    <dbReference type="NCBI Taxonomy" id="60548"/>
    <lineage>
        <taxon>Bacteria</taxon>
        <taxon>Pseudomonadati</taxon>
        <taxon>Pseudomonadota</taxon>
        <taxon>Betaproteobacteria</taxon>
        <taxon>Burkholderiales</taxon>
        <taxon>Burkholderiaceae</taxon>
        <taxon>Paraburkholderia</taxon>
    </lineage>
</organism>
<gene>
    <name evidence="4" type="ORF">QF025_001421</name>
</gene>
<comment type="caution">
    <text evidence="4">The sequence shown here is derived from an EMBL/GenBank/DDBJ whole genome shotgun (WGS) entry which is preliminary data.</text>
</comment>
<dbReference type="PANTHER" id="PTHR46797">
    <property type="entry name" value="HTH-TYPE TRANSCRIPTIONAL REGULATOR"/>
    <property type="match status" value="1"/>
</dbReference>
<accession>A0ABD5CC21</accession>
<dbReference type="InterPro" id="IPR011051">
    <property type="entry name" value="RmlC_Cupin_sf"/>
</dbReference>
<protein>
    <submittedName>
        <fullName evidence="4">Transcriptional regulator with XRE-family HTH domain</fullName>
    </submittedName>
</protein>
<dbReference type="GO" id="GO:0003677">
    <property type="term" value="F:DNA binding"/>
    <property type="evidence" value="ECO:0007669"/>
    <property type="project" value="UniProtKB-KW"/>
</dbReference>
<dbReference type="EMBL" id="JAVIZN010000002">
    <property type="protein sequence ID" value="MDR6202701.1"/>
    <property type="molecule type" value="Genomic_DNA"/>
</dbReference>
<dbReference type="InterPro" id="IPR014710">
    <property type="entry name" value="RmlC-like_jellyroll"/>
</dbReference>
<feature type="region of interest" description="Disordered" evidence="2">
    <location>
        <begin position="1"/>
        <end position="20"/>
    </location>
</feature>
<feature type="region of interest" description="Disordered" evidence="2">
    <location>
        <begin position="210"/>
        <end position="229"/>
    </location>
</feature>
<dbReference type="InterPro" id="IPR010982">
    <property type="entry name" value="Lambda_DNA-bd_dom_sf"/>
</dbReference>
<dbReference type="SUPFAM" id="SSF47413">
    <property type="entry name" value="lambda repressor-like DNA-binding domains"/>
    <property type="match status" value="1"/>
</dbReference>
<dbReference type="CDD" id="cd02209">
    <property type="entry name" value="cupin_XRE_C"/>
    <property type="match status" value="1"/>
</dbReference>
<dbReference type="RefSeq" id="WP_029968205.1">
    <property type="nucleotide sequence ID" value="NZ_ATXV01000004.1"/>
</dbReference>
<dbReference type="PANTHER" id="PTHR46797:SF1">
    <property type="entry name" value="METHYLPHOSPHONATE SYNTHASE"/>
    <property type="match status" value="1"/>
</dbReference>
<dbReference type="Pfam" id="PF07883">
    <property type="entry name" value="Cupin_2"/>
    <property type="match status" value="1"/>
</dbReference>
<name>A0ABD5CC21_9BURK</name>
<dbReference type="SUPFAM" id="SSF51182">
    <property type="entry name" value="RmlC-like cupins"/>
    <property type="match status" value="1"/>
</dbReference>
<dbReference type="AlphaFoldDB" id="A0ABD5CC21"/>
<dbReference type="PROSITE" id="PS50943">
    <property type="entry name" value="HTH_CROC1"/>
    <property type="match status" value="1"/>
</dbReference>
<dbReference type="InterPro" id="IPR050807">
    <property type="entry name" value="TransReg_Diox_bact_type"/>
</dbReference>
<evidence type="ECO:0000313" key="4">
    <source>
        <dbReference type="EMBL" id="MDR6202701.1"/>
    </source>
</evidence>
<keyword evidence="1" id="KW-0238">DNA-binding</keyword>
<evidence type="ECO:0000256" key="2">
    <source>
        <dbReference type="SAM" id="MobiDB-lite"/>
    </source>
</evidence>
<dbReference type="Gene3D" id="2.60.120.10">
    <property type="entry name" value="Jelly Rolls"/>
    <property type="match status" value="1"/>
</dbReference>
<sequence>MHSPLALVRDPTADTDAPPRAAEPFDALEHLVGVNLARLRAERQLSLDALARASGVSRAMLAQIESARSVPSIKVLCKVAAALKVSVAAFLRRHATNGFEHLPAERSSRVVSSNGRYSARPLYPDNEPTAAEFHELRIAPLHTEAGVRRAPGTTVNLVVSEGTLEVSVHDQRQLLATGDAIVFDADQPHSLRNPGDTEARAFRVTLKAETPPRWDVPAQHDTSREAAPV</sequence>
<dbReference type="SMART" id="SM00530">
    <property type="entry name" value="HTH_XRE"/>
    <property type="match status" value="1"/>
</dbReference>
<dbReference type="Gene3D" id="1.10.260.40">
    <property type="entry name" value="lambda repressor-like DNA-binding domains"/>
    <property type="match status" value="1"/>
</dbReference>